<evidence type="ECO:0000256" key="1">
    <source>
        <dbReference type="SAM" id="MobiDB-lite"/>
    </source>
</evidence>
<sequence>MIDDDEIDARATEMGVHVANVERDYVFGWLLKCFYENAYLGPLLIFKGGNCMRKAYYPAIRFSGDLDFSVLTAINPERFQREINAACAAAQELSGVTFDLERTSFKPDRMLDAERQSFKGRVYFKDFYNEPSEITISVRLDMTEYDRVYLPTVTRGLIHPYSDKADCAIDLRCVALEELIANKLKCLIQRRHSFDLYDLVYATFFDRSIEISRSQVLRTFLQKTIFEPSPGAAKGILLGLPMAFFKGAWNKYVAPVGGRMEFDKAAEGFKAAIEEIFGTAGGGLWDHEAFYPAELRNLIMEAGSGKRIMGLVYDGRAREVEPYALSYKRPKGGPASEYFYVWDLTGGEKTPPGWRSLFHHKIDRLELTEKTFEPRYPIELSKAGETAQNEYFGKPFSTSTPRLRKRRTRQSTPFRAFGGPSYAVECPYCQKRFKRSTMTTALNPHKQDNGLPCYGRTGYFV</sequence>
<feature type="region of interest" description="Disordered" evidence="1">
    <location>
        <begin position="391"/>
        <end position="410"/>
    </location>
</feature>
<accession>A0A381IJL2</accession>
<dbReference type="EMBL" id="UFSM01000002">
    <property type="protein sequence ID" value="SUY28436.1"/>
    <property type="molecule type" value="Genomic_DNA"/>
</dbReference>
<dbReference type="Proteomes" id="UP000254701">
    <property type="component" value="Unassembled WGS sequence"/>
</dbReference>
<proteinExistence type="predicted"/>
<evidence type="ECO:0000313" key="2">
    <source>
        <dbReference type="EMBL" id="SUY28436.1"/>
    </source>
</evidence>
<dbReference type="AlphaFoldDB" id="A0A381IJL2"/>
<dbReference type="Pfam" id="PF08843">
    <property type="entry name" value="AbiEii"/>
    <property type="match status" value="1"/>
</dbReference>
<evidence type="ECO:0000313" key="3">
    <source>
        <dbReference type="Proteomes" id="UP000254701"/>
    </source>
</evidence>
<gene>
    <name evidence="2" type="ORF">NCTC10684_05142</name>
</gene>
<organism evidence="2 3">
    <name type="scientific">Aminobacter aminovorans</name>
    <name type="common">Chelatobacter heintzii</name>
    <dbReference type="NCBI Taxonomy" id="83263"/>
    <lineage>
        <taxon>Bacteria</taxon>
        <taxon>Pseudomonadati</taxon>
        <taxon>Pseudomonadota</taxon>
        <taxon>Alphaproteobacteria</taxon>
        <taxon>Hyphomicrobiales</taxon>
        <taxon>Phyllobacteriaceae</taxon>
        <taxon>Aminobacter</taxon>
    </lineage>
</organism>
<dbReference type="Gene3D" id="3.10.450.620">
    <property type="entry name" value="JHP933, nucleotidyltransferase-like core domain"/>
    <property type="match status" value="1"/>
</dbReference>
<dbReference type="OrthoDB" id="9780929at2"/>
<dbReference type="GO" id="GO:0016740">
    <property type="term" value="F:transferase activity"/>
    <property type="evidence" value="ECO:0007669"/>
    <property type="project" value="UniProtKB-KW"/>
</dbReference>
<dbReference type="RefSeq" id="WP_115734157.1">
    <property type="nucleotide sequence ID" value="NZ_BAAAVY010000001.1"/>
</dbReference>
<reference evidence="2 3" key="1">
    <citation type="submission" date="2018-06" db="EMBL/GenBank/DDBJ databases">
        <authorList>
            <consortium name="Pathogen Informatics"/>
            <person name="Doyle S."/>
        </authorList>
    </citation>
    <scope>NUCLEOTIDE SEQUENCE [LARGE SCALE GENOMIC DNA]</scope>
    <source>
        <strain evidence="2 3">NCTC10684</strain>
    </source>
</reference>
<dbReference type="InterPro" id="IPR014942">
    <property type="entry name" value="AbiEii"/>
</dbReference>
<protein>
    <submittedName>
        <fullName evidence="2">Nucleotidyl transferase of uncharacterized function (DUF1814)</fullName>
    </submittedName>
</protein>
<keyword evidence="2" id="KW-0808">Transferase</keyword>
<name>A0A381IJL2_AMIAI</name>